<proteinExistence type="predicted"/>
<keyword evidence="4" id="KW-1185">Reference proteome</keyword>
<dbReference type="InterPro" id="IPR011993">
    <property type="entry name" value="PH-like_dom_sf"/>
</dbReference>
<feature type="compositionally biased region" description="Basic residues" evidence="1">
    <location>
        <begin position="42"/>
        <end position="53"/>
    </location>
</feature>
<evidence type="ECO:0000313" key="4">
    <source>
        <dbReference type="Proteomes" id="UP001213000"/>
    </source>
</evidence>
<feature type="compositionally biased region" description="Polar residues" evidence="1">
    <location>
        <begin position="1"/>
        <end position="15"/>
    </location>
</feature>
<feature type="region of interest" description="Disordered" evidence="1">
    <location>
        <begin position="69"/>
        <end position="138"/>
    </location>
</feature>
<evidence type="ECO:0000259" key="2">
    <source>
        <dbReference type="Pfam" id="PF16979"/>
    </source>
</evidence>
<dbReference type="Proteomes" id="UP001213000">
    <property type="component" value="Unassembled WGS sequence"/>
</dbReference>
<evidence type="ECO:0000256" key="1">
    <source>
        <dbReference type="SAM" id="MobiDB-lite"/>
    </source>
</evidence>
<comment type="caution">
    <text evidence="3">The sequence shown here is derived from an EMBL/GenBank/DDBJ whole genome shotgun (WGS) entry which is preliminary data.</text>
</comment>
<dbReference type="InterPro" id="IPR031313">
    <property type="entry name" value="Sin1_PH_dom"/>
</dbReference>
<feature type="domain" description="SIN1-type PH" evidence="2">
    <location>
        <begin position="198"/>
        <end position="298"/>
    </location>
</feature>
<dbReference type="Gene3D" id="2.30.29.30">
    <property type="entry name" value="Pleckstrin-homology domain (PH domain)/Phosphotyrosine-binding domain (PTB)"/>
    <property type="match status" value="1"/>
</dbReference>
<protein>
    <recommendedName>
        <fullName evidence="2">SIN1-type PH domain-containing protein</fullName>
    </recommendedName>
</protein>
<dbReference type="EMBL" id="JANIEX010000882">
    <property type="protein sequence ID" value="KAJ3562335.1"/>
    <property type="molecule type" value="Genomic_DNA"/>
</dbReference>
<evidence type="ECO:0000313" key="3">
    <source>
        <dbReference type="EMBL" id="KAJ3562335.1"/>
    </source>
</evidence>
<dbReference type="AlphaFoldDB" id="A0AAD5YSN9"/>
<sequence length="396" mass="43509">MQSSESQRKVSQASTVRRAHISESESSESDVAMGRSLATASQRRRPGPSRPRNHISPFKPAFTLLATDNQLPEGNDHSQSLSGSLAPSSSMNSVTSRSLHVTTRRNASRRNAIQSSGSISSFHSISSISHGHPDKAHSAISGLESLPEASTSGNLAKGQDPGIVASSSNASLLGNTSSGVNRRSLRRAVESAIPLEARRSYTVFQRKMFRLKRQERMLLLDRQWVHVFPPSTKSLNVMFDTRKSVSYHVRLLATAEVKSGGRSSIVTISFKEGCKGRLKKYNLKAVNRSIADIIIQINEYQFGPTAVNALFVLTSDPMNEDVFFKFLMPRLLRPHDNCQLNGPGYFSSSTLASPHRAEEKRFDISYSSSSGKICVRVLSVLQLHTFNYASQDIGVD</sequence>
<gene>
    <name evidence="3" type="ORF">NP233_g9641</name>
</gene>
<dbReference type="Pfam" id="PF16979">
    <property type="entry name" value="SIN1_PH"/>
    <property type="match status" value="1"/>
</dbReference>
<feature type="compositionally biased region" description="Low complexity" evidence="1">
    <location>
        <begin position="78"/>
        <end position="93"/>
    </location>
</feature>
<name>A0AAD5YSN9_9AGAR</name>
<reference evidence="3" key="1">
    <citation type="submission" date="2022-07" db="EMBL/GenBank/DDBJ databases">
        <title>Genome Sequence of Leucocoprinus birnbaumii.</title>
        <authorList>
            <person name="Buettner E."/>
        </authorList>
    </citation>
    <scope>NUCLEOTIDE SEQUENCE</scope>
    <source>
        <strain evidence="3">VT141</strain>
    </source>
</reference>
<feature type="compositionally biased region" description="Low complexity" evidence="1">
    <location>
        <begin position="115"/>
        <end position="130"/>
    </location>
</feature>
<feature type="region of interest" description="Disordered" evidence="1">
    <location>
        <begin position="1"/>
        <end position="57"/>
    </location>
</feature>
<organism evidence="3 4">
    <name type="scientific">Leucocoprinus birnbaumii</name>
    <dbReference type="NCBI Taxonomy" id="56174"/>
    <lineage>
        <taxon>Eukaryota</taxon>
        <taxon>Fungi</taxon>
        <taxon>Dikarya</taxon>
        <taxon>Basidiomycota</taxon>
        <taxon>Agaricomycotina</taxon>
        <taxon>Agaricomycetes</taxon>
        <taxon>Agaricomycetidae</taxon>
        <taxon>Agaricales</taxon>
        <taxon>Agaricineae</taxon>
        <taxon>Agaricaceae</taxon>
        <taxon>Leucocoprinus</taxon>
    </lineage>
</organism>
<accession>A0AAD5YSN9</accession>